<dbReference type="CDD" id="cd01109">
    <property type="entry name" value="HTH_YyaN"/>
    <property type="match status" value="1"/>
</dbReference>
<keyword evidence="4" id="KW-1185">Reference proteome</keyword>
<dbReference type="SMART" id="SM00422">
    <property type="entry name" value="HTH_MERR"/>
    <property type="match status" value="1"/>
</dbReference>
<name>A0ABV7Z633_9DEIO</name>
<evidence type="ECO:0000259" key="2">
    <source>
        <dbReference type="PROSITE" id="PS50937"/>
    </source>
</evidence>
<feature type="domain" description="HTH merR-type" evidence="2">
    <location>
        <begin position="7"/>
        <end position="77"/>
    </location>
</feature>
<gene>
    <name evidence="3" type="ORF">ACFOSB_07750</name>
</gene>
<dbReference type="InterPro" id="IPR009061">
    <property type="entry name" value="DNA-bd_dom_put_sf"/>
</dbReference>
<dbReference type="RefSeq" id="WP_322474003.1">
    <property type="nucleotide sequence ID" value="NZ_JBHRZG010000008.1"/>
</dbReference>
<dbReference type="PROSITE" id="PS00552">
    <property type="entry name" value="HTH_MERR_1"/>
    <property type="match status" value="1"/>
</dbReference>
<evidence type="ECO:0000313" key="3">
    <source>
        <dbReference type="EMBL" id="MFC3832748.1"/>
    </source>
</evidence>
<dbReference type="Pfam" id="PF13411">
    <property type="entry name" value="MerR_1"/>
    <property type="match status" value="1"/>
</dbReference>
<protein>
    <submittedName>
        <fullName evidence="3">MerR family transcriptional regulator</fullName>
    </submittedName>
</protein>
<dbReference type="SUPFAM" id="SSF46955">
    <property type="entry name" value="Putative DNA-binding domain"/>
    <property type="match status" value="1"/>
</dbReference>
<proteinExistence type="predicted"/>
<keyword evidence="1" id="KW-0238">DNA-binding</keyword>
<comment type="caution">
    <text evidence="3">The sequence shown here is derived from an EMBL/GenBank/DDBJ whole genome shotgun (WGS) entry which is preliminary data.</text>
</comment>
<evidence type="ECO:0000256" key="1">
    <source>
        <dbReference type="ARBA" id="ARBA00023125"/>
    </source>
</evidence>
<reference evidence="4" key="1">
    <citation type="journal article" date="2019" name="Int. J. Syst. Evol. Microbiol.">
        <title>The Global Catalogue of Microorganisms (GCM) 10K type strain sequencing project: providing services to taxonomists for standard genome sequencing and annotation.</title>
        <authorList>
            <consortium name="The Broad Institute Genomics Platform"/>
            <consortium name="The Broad Institute Genome Sequencing Center for Infectious Disease"/>
            <person name="Wu L."/>
            <person name="Ma J."/>
        </authorList>
    </citation>
    <scope>NUCLEOTIDE SEQUENCE [LARGE SCALE GENOMIC DNA]</scope>
    <source>
        <strain evidence="4">CCTCC AB 2017081</strain>
    </source>
</reference>
<dbReference type="Gene3D" id="1.10.1660.10">
    <property type="match status" value="1"/>
</dbReference>
<dbReference type="InterPro" id="IPR047057">
    <property type="entry name" value="MerR_fam"/>
</dbReference>
<dbReference type="EMBL" id="JBHRZG010000008">
    <property type="protein sequence ID" value="MFC3832748.1"/>
    <property type="molecule type" value="Genomic_DNA"/>
</dbReference>
<evidence type="ECO:0000313" key="4">
    <source>
        <dbReference type="Proteomes" id="UP001595803"/>
    </source>
</evidence>
<sequence>MTDGAVGLTIGEVARQTGLSVHTLRLYEREGLLTGAVTRDAAGRRIYRDWDVEWLLNCTKFRASGMPLATIRRLAGLVGEGSGNEAERLALLREHQQAVLARMADLQACLELISHKVEVYEAHVAQGTVGGVWSPAPARS</sequence>
<organism evidence="3 4">
    <name type="scientific">Deinococcus rufus</name>
    <dbReference type="NCBI Taxonomy" id="2136097"/>
    <lineage>
        <taxon>Bacteria</taxon>
        <taxon>Thermotogati</taxon>
        <taxon>Deinococcota</taxon>
        <taxon>Deinococci</taxon>
        <taxon>Deinococcales</taxon>
        <taxon>Deinococcaceae</taxon>
        <taxon>Deinococcus</taxon>
    </lineage>
</organism>
<dbReference type="InterPro" id="IPR000551">
    <property type="entry name" value="MerR-type_HTH_dom"/>
</dbReference>
<dbReference type="Proteomes" id="UP001595803">
    <property type="component" value="Unassembled WGS sequence"/>
</dbReference>
<dbReference type="PANTHER" id="PTHR30204">
    <property type="entry name" value="REDOX-CYCLING DRUG-SENSING TRANSCRIPTIONAL ACTIVATOR SOXR"/>
    <property type="match status" value="1"/>
</dbReference>
<dbReference type="PRINTS" id="PR00040">
    <property type="entry name" value="HTHMERR"/>
</dbReference>
<dbReference type="PANTHER" id="PTHR30204:SF98">
    <property type="entry name" value="HTH-TYPE TRANSCRIPTIONAL REGULATOR ADHR"/>
    <property type="match status" value="1"/>
</dbReference>
<dbReference type="PROSITE" id="PS50937">
    <property type="entry name" value="HTH_MERR_2"/>
    <property type="match status" value="1"/>
</dbReference>
<accession>A0ABV7Z633</accession>